<evidence type="ECO:0000313" key="3">
    <source>
        <dbReference type="EMBL" id="NID09891.1"/>
    </source>
</evidence>
<reference evidence="4" key="1">
    <citation type="submission" date="2019-09" db="EMBL/GenBank/DDBJ databases">
        <authorList>
            <person name="Jung D.-H."/>
        </authorList>
    </citation>
    <scope>NUCLEOTIDE SEQUENCE [LARGE SCALE GENOMIC DNA]</scope>
    <source>
        <strain evidence="4">JA-25</strain>
    </source>
</reference>
<name>A0ABX0QF77_9BACT</name>
<dbReference type="RefSeq" id="WP_166691370.1">
    <property type="nucleotide sequence ID" value="NZ_WAEL01000002.1"/>
</dbReference>
<dbReference type="SUPFAM" id="SSF53756">
    <property type="entry name" value="UDP-Glycosyltransferase/glycogen phosphorylase"/>
    <property type="match status" value="1"/>
</dbReference>
<evidence type="ECO:0000313" key="4">
    <source>
        <dbReference type="Proteomes" id="UP000606008"/>
    </source>
</evidence>
<protein>
    <submittedName>
        <fullName evidence="3">Glycosyltransferase family 4 protein</fullName>
    </submittedName>
</protein>
<dbReference type="EMBL" id="WAEL01000002">
    <property type="protein sequence ID" value="NID09891.1"/>
    <property type="molecule type" value="Genomic_DNA"/>
</dbReference>
<dbReference type="CDD" id="cd03801">
    <property type="entry name" value="GT4_PimA-like"/>
    <property type="match status" value="1"/>
</dbReference>
<dbReference type="PANTHER" id="PTHR12526">
    <property type="entry name" value="GLYCOSYLTRANSFERASE"/>
    <property type="match status" value="1"/>
</dbReference>
<proteinExistence type="predicted"/>
<dbReference type="Pfam" id="PF13579">
    <property type="entry name" value="Glyco_trans_4_4"/>
    <property type="match status" value="1"/>
</dbReference>
<dbReference type="Proteomes" id="UP000606008">
    <property type="component" value="Unassembled WGS sequence"/>
</dbReference>
<sequence length="381" mass="41902">MKSKRIIAVHLLNDWSGSPLVFRQSLEALQAAGYVVTLFTATPSGTGFLSNIAGISTEALQYRWHPAKVVTLVNYLVTQFRLFVRLLFLLRATDTVYINTLLPFGAALAGRLRGCRVVYHVHEVSIKPRILKMWLRGVANWTAQEALFVSDYTARQTALSRPASRLIYNALPDSFVKRAGEISSPNTVFPFTALMICSNKAYKGINEFVAVAQQLPHIRFMLVLNANQADVDVFVAQVQPPINCTVFAAQTDTISFYEKAHVVLNLSHRTAWVETFGLTILEGMLCGRPVLVPPVGGVRELIDDGVEGFVVDALNLPPVVDALRRLSSDITLYMRMAEAARSRAASFSGSAFRRQILAVFGPETAGATPAHELLADQLPLS</sequence>
<dbReference type="InterPro" id="IPR001296">
    <property type="entry name" value="Glyco_trans_1"/>
</dbReference>
<reference evidence="4" key="2">
    <citation type="submission" date="2023-07" db="EMBL/GenBank/DDBJ databases">
        <authorList>
            <person name="Jung D.-H."/>
        </authorList>
    </citation>
    <scope>NUCLEOTIDE SEQUENCE [LARGE SCALE GENOMIC DNA]</scope>
    <source>
        <strain evidence="4">JA-25</strain>
    </source>
</reference>
<accession>A0ABX0QF77</accession>
<keyword evidence="4" id="KW-1185">Reference proteome</keyword>
<comment type="caution">
    <text evidence="3">The sequence shown here is derived from an EMBL/GenBank/DDBJ whole genome shotgun (WGS) entry which is preliminary data.</text>
</comment>
<dbReference type="Pfam" id="PF00534">
    <property type="entry name" value="Glycos_transf_1"/>
    <property type="match status" value="1"/>
</dbReference>
<feature type="domain" description="Glycosyltransferase subfamily 4-like N-terminal" evidence="2">
    <location>
        <begin position="21"/>
        <end position="156"/>
    </location>
</feature>
<organism evidence="3 4">
    <name type="scientific">Fibrivirga algicola</name>
    <dbReference type="NCBI Taxonomy" id="2950420"/>
    <lineage>
        <taxon>Bacteria</taxon>
        <taxon>Pseudomonadati</taxon>
        <taxon>Bacteroidota</taxon>
        <taxon>Cytophagia</taxon>
        <taxon>Cytophagales</taxon>
        <taxon>Spirosomataceae</taxon>
        <taxon>Fibrivirga</taxon>
    </lineage>
</organism>
<evidence type="ECO:0000259" key="1">
    <source>
        <dbReference type="Pfam" id="PF00534"/>
    </source>
</evidence>
<evidence type="ECO:0000259" key="2">
    <source>
        <dbReference type="Pfam" id="PF13579"/>
    </source>
</evidence>
<dbReference type="Gene3D" id="3.40.50.2000">
    <property type="entry name" value="Glycogen Phosphorylase B"/>
    <property type="match status" value="2"/>
</dbReference>
<dbReference type="InterPro" id="IPR028098">
    <property type="entry name" value="Glyco_trans_4-like_N"/>
</dbReference>
<gene>
    <name evidence="3" type="ORF">F7231_06885</name>
</gene>
<feature type="domain" description="Glycosyl transferase family 1" evidence="1">
    <location>
        <begin position="196"/>
        <end position="342"/>
    </location>
</feature>